<dbReference type="InterPro" id="IPR051792">
    <property type="entry name" value="GGT_bact"/>
</dbReference>
<dbReference type="AlphaFoldDB" id="A0A1L7ADB2"/>
<dbReference type="PANTHER" id="PTHR43199">
    <property type="entry name" value="GLUTATHIONE HYDROLASE"/>
    <property type="match status" value="1"/>
</dbReference>
<dbReference type="GO" id="GO:0016740">
    <property type="term" value="F:transferase activity"/>
    <property type="evidence" value="ECO:0007669"/>
    <property type="project" value="UniProtKB-KW"/>
</dbReference>
<feature type="region of interest" description="Disordered" evidence="5">
    <location>
        <begin position="1"/>
        <end position="30"/>
    </location>
</feature>
<keyword evidence="2" id="KW-0808">Transferase</keyword>
<evidence type="ECO:0000313" key="6">
    <source>
        <dbReference type="EMBL" id="APT56743.1"/>
    </source>
</evidence>
<protein>
    <recommendedName>
        <fullName evidence="8">Gamma-glutamyltransferase</fullName>
    </recommendedName>
</protein>
<dbReference type="SUPFAM" id="SSF56235">
    <property type="entry name" value="N-terminal nucleophile aminohydrolases (Ntn hydrolases)"/>
    <property type="match status" value="1"/>
</dbReference>
<evidence type="ECO:0000256" key="1">
    <source>
        <dbReference type="ARBA" id="ARBA00009381"/>
    </source>
</evidence>
<dbReference type="Proteomes" id="UP000185494">
    <property type="component" value="Chromosome 1"/>
</dbReference>
<evidence type="ECO:0000256" key="3">
    <source>
        <dbReference type="ARBA" id="ARBA00022801"/>
    </source>
</evidence>
<dbReference type="KEGG" id="rgi:RGI145_06125"/>
<sequence length="538" mass="56209">MSQHASPNLADYQPRPHRTQNWAVTKPSARGKRGMVVSQSKAAAEAGVAVLEAGGNAADAAVAAAFALAVVEPWNSGLGGIGFGMVHRAGAENAEVLDFGPVAPKGVDPAAYRLTGQVKKDFFTWPEVEGDRNIHGPLSALIPSSVAGYDLLRERFGTGMPLAELLGPAVALARRGLPQDWFTLIKVAASAKIIRLYPESARIYLPDGLPPTPPYQGNPGFFRQGNLAETLERLRRHGLRDFYEGGVAADLVADLRELGSFVSAGDLAECRAAVRPATVLDWRGRFRVQSAGGLTAAPTLAAVMRQMAEVRPGGEPDAAWYVALSQAMRDAYAERLTSLGAANPPPEPAETCTTHLTATDAEGNMVSLTTTLLSSMGGRMVLPKTGVLMNNGMMWFDPTPGSANAIRPGARPLCNMLPLTVSEAGKAGPVIAVGASGGRRILASVYQMLAYSLDFGMGPEAAAAMPRIDVSSPDATSADPRLPGAVLEALAGQGGLELVEHATMPVNYACPNIIRWEDGEAVGVSDVMSPSSGAVAAG</sequence>
<dbReference type="Gene3D" id="3.60.20.40">
    <property type="match status" value="1"/>
</dbReference>
<evidence type="ECO:0000256" key="2">
    <source>
        <dbReference type="ARBA" id="ARBA00022679"/>
    </source>
</evidence>
<organism evidence="6 7">
    <name type="scientific">Roseomonas gilardii</name>
    <dbReference type="NCBI Taxonomy" id="257708"/>
    <lineage>
        <taxon>Bacteria</taxon>
        <taxon>Pseudomonadati</taxon>
        <taxon>Pseudomonadota</taxon>
        <taxon>Alphaproteobacteria</taxon>
        <taxon>Acetobacterales</taxon>
        <taxon>Roseomonadaceae</taxon>
        <taxon>Roseomonas</taxon>
    </lineage>
</organism>
<evidence type="ECO:0000313" key="7">
    <source>
        <dbReference type="Proteomes" id="UP000185494"/>
    </source>
</evidence>
<dbReference type="RefSeq" id="WP_075797674.1">
    <property type="nucleotide sequence ID" value="NZ_CP015583.1"/>
</dbReference>
<accession>A0A1L7ADB2</accession>
<dbReference type="GO" id="GO:0016787">
    <property type="term" value="F:hydrolase activity"/>
    <property type="evidence" value="ECO:0007669"/>
    <property type="project" value="UniProtKB-KW"/>
</dbReference>
<dbReference type="EMBL" id="CP015583">
    <property type="protein sequence ID" value="APT56743.1"/>
    <property type="molecule type" value="Genomic_DNA"/>
</dbReference>
<evidence type="ECO:0000256" key="5">
    <source>
        <dbReference type="SAM" id="MobiDB-lite"/>
    </source>
</evidence>
<dbReference type="InterPro" id="IPR029055">
    <property type="entry name" value="Ntn_hydrolases_N"/>
</dbReference>
<reference evidence="6 7" key="1">
    <citation type="submission" date="2016-05" db="EMBL/GenBank/DDBJ databases">
        <title>Complete Genome and Methylome Analysis of Psychrotrophic Bacterial Isolates from Antarctic Lake Untersee.</title>
        <authorList>
            <person name="Fomenkov A."/>
            <person name="Akimov V.N."/>
            <person name="Vasilyeva L.V."/>
            <person name="Andersen D."/>
            <person name="Vincze T."/>
            <person name="Roberts R.J."/>
        </authorList>
    </citation>
    <scope>NUCLEOTIDE SEQUENCE [LARGE SCALE GENOMIC DNA]</scope>
    <source>
        <strain evidence="6 7">U14-5</strain>
    </source>
</reference>
<dbReference type="PRINTS" id="PR01210">
    <property type="entry name" value="GGTRANSPTASE"/>
</dbReference>
<comment type="similarity">
    <text evidence="1">Belongs to the gamma-glutamyltransferase family.</text>
</comment>
<dbReference type="STRING" id="257708.RGI145_06125"/>
<proteinExistence type="inferred from homology"/>
<dbReference type="eggNOG" id="COG0405">
    <property type="taxonomic scope" value="Bacteria"/>
</dbReference>
<evidence type="ECO:0008006" key="8">
    <source>
        <dbReference type="Google" id="ProtNLM"/>
    </source>
</evidence>
<evidence type="ECO:0000256" key="4">
    <source>
        <dbReference type="ARBA" id="ARBA00023145"/>
    </source>
</evidence>
<dbReference type="PANTHER" id="PTHR43199:SF1">
    <property type="entry name" value="GLUTATHIONE HYDROLASE PROENZYME"/>
    <property type="match status" value="1"/>
</dbReference>
<keyword evidence="3" id="KW-0378">Hydrolase</keyword>
<dbReference type="Pfam" id="PF01019">
    <property type="entry name" value="G_glu_transpept"/>
    <property type="match status" value="2"/>
</dbReference>
<gene>
    <name evidence="6" type="ORF">RGI145_06125</name>
</gene>
<name>A0A1L7ADB2_9PROT</name>
<dbReference type="InterPro" id="IPR043137">
    <property type="entry name" value="GGT_ssub_C"/>
</dbReference>
<keyword evidence="4" id="KW-0865">Zymogen</keyword>